<organism evidence="2 3">
    <name type="scientific">Anguilla anguilla</name>
    <name type="common">European freshwater eel</name>
    <name type="synonym">Muraena anguilla</name>
    <dbReference type="NCBI Taxonomy" id="7936"/>
    <lineage>
        <taxon>Eukaryota</taxon>
        <taxon>Metazoa</taxon>
        <taxon>Chordata</taxon>
        <taxon>Craniata</taxon>
        <taxon>Vertebrata</taxon>
        <taxon>Euteleostomi</taxon>
        <taxon>Actinopterygii</taxon>
        <taxon>Neopterygii</taxon>
        <taxon>Teleostei</taxon>
        <taxon>Anguilliformes</taxon>
        <taxon>Anguillidae</taxon>
        <taxon>Anguilla</taxon>
    </lineage>
</organism>
<evidence type="ECO:0000313" key="2">
    <source>
        <dbReference type="EMBL" id="KAG5842131.1"/>
    </source>
</evidence>
<name>A0A9D3M410_ANGAN</name>
<keyword evidence="3" id="KW-1185">Reference proteome</keyword>
<sequence>MFQRRHRQGRSSNWQRLGDNEKAQPWTIVLQLEHPSGKAEVSGAGPTHCRSCRCLARIGSVTQEALTPV</sequence>
<dbReference type="AlphaFoldDB" id="A0A9D3M410"/>
<proteinExistence type="predicted"/>
<gene>
    <name evidence="2" type="ORF">ANANG_G00174410</name>
</gene>
<protein>
    <submittedName>
        <fullName evidence="2">Uncharacterized protein</fullName>
    </submittedName>
</protein>
<comment type="caution">
    <text evidence="2">The sequence shown here is derived from an EMBL/GenBank/DDBJ whole genome shotgun (WGS) entry which is preliminary data.</text>
</comment>
<dbReference type="Proteomes" id="UP001044222">
    <property type="component" value="Chromosome 9"/>
</dbReference>
<reference evidence="2" key="1">
    <citation type="submission" date="2021-01" db="EMBL/GenBank/DDBJ databases">
        <title>A chromosome-scale assembly of European eel, Anguilla anguilla.</title>
        <authorList>
            <person name="Henkel C."/>
            <person name="Jong-Raadsen S.A."/>
            <person name="Dufour S."/>
            <person name="Weltzien F.-A."/>
            <person name="Palstra A.P."/>
            <person name="Pelster B."/>
            <person name="Spaink H.P."/>
            <person name="Van Den Thillart G.E."/>
            <person name="Jansen H."/>
            <person name="Zahm M."/>
            <person name="Klopp C."/>
            <person name="Cedric C."/>
            <person name="Louis A."/>
            <person name="Berthelot C."/>
            <person name="Parey E."/>
            <person name="Roest Crollius H."/>
            <person name="Montfort J."/>
            <person name="Robinson-Rechavi M."/>
            <person name="Bucao C."/>
            <person name="Bouchez O."/>
            <person name="Gislard M."/>
            <person name="Lluch J."/>
            <person name="Milhes M."/>
            <person name="Lampietro C."/>
            <person name="Lopez Roques C."/>
            <person name="Donnadieu C."/>
            <person name="Braasch I."/>
            <person name="Desvignes T."/>
            <person name="Postlethwait J."/>
            <person name="Bobe J."/>
            <person name="Guiguen Y."/>
            <person name="Dirks R."/>
        </authorList>
    </citation>
    <scope>NUCLEOTIDE SEQUENCE</scope>
    <source>
        <strain evidence="2">Tag_6206</strain>
        <tissue evidence="2">Liver</tissue>
    </source>
</reference>
<feature type="region of interest" description="Disordered" evidence="1">
    <location>
        <begin position="1"/>
        <end position="20"/>
    </location>
</feature>
<accession>A0A9D3M410</accession>
<evidence type="ECO:0000256" key="1">
    <source>
        <dbReference type="SAM" id="MobiDB-lite"/>
    </source>
</evidence>
<dbReference type="EMBL" id="JAFIRN010000009">
    <property type="protein sequence ID" value="KAG5842131.1"/>
    <property type="molecule type" value="Genomic_DNA"/>
</dbReference>
<evidence type="ECO:0000313" key="3">
    <source>
        <dbReference type="Proteomes" id="UP001044222"/>
    </source>
</evidence>